<dbReference type="SUPFAM" id="SSF51445">
    <property type="entry name" value="(Trans)glycosidases"/>
    <property type="match status" value="1"/>
</dbReference>
<dbReference type="EC" id="3.2.1.46" evidence="2"/>
<keyword evidence="7" id="KW-0732">Signal</keyword>
<dbReference type="InterPro" id="IPR013785">
    <property type="entry name" value="Aldolase_TIM"/>
</dbReference>
<evidence type="ECO:0000256" key="3">
    <source>
        <dbReference type="ARBA" id="ARBA00022919"/>
    </source>
</evidence>
<dbReference type="Proteomes" id="UP000540989">
    <property type="component" value="Unassembled WGS sequence"/>
</dbReference>
<dbReference type="RefSeq" id="WP_184217353.1">
    <property type="nucleotide sequence ID" value="NZ_JACHIP010000003.1"/>
</dbReference>
<dbReference type="PRINTS" id="PR00850">
    <property type="entry name" value="GLHYDRLASE59"/>
</dbReference>
<dbReference type="GO" id="GO:0004336">
    <property type="term" value="F:galactosylceramidase activity"/>
    <property type="evidence" value="ECO:0007669"/>
    <property type="project" value="UniProtKB-EC"/>
</dbReference>
<dbReference type="Gene3D" id="3.20.20.80">
    <property type="entry name" value="Glycosidases"/>
    <property type="match status" value="1"/>
</dbReference>
<reference evidence="10 11" key="1">
    <citation type="submission" date="2020-08" db="EMBL/GenBank/DDBJ databases">
        <title>Genomic Encyclopedia of Type Strains, Phase IV (KMG-V): Genome sequencing to study the core and pangenomes of soil and plant-associated prokaryotes.</title>
        <authorList>
            <person name="Whitman W."/>
        </authorList>
    </citation>
    <scope>NUCLEOTIDE SEQUENCE [LARGE SCALE GENOMIC DNA]</scope>
    <source>
        <strain evidence="10 11">M8UP14</strain>
    </source>
</reference>
<dbReference type="PANTHER" id="PTHR15172:SF1">
    <property type="entry name" value="GALACTOCEREBROSIDASE"/>
    <property type="match status" value="1"/>
</dbReference>
<accession>A0A7W7ZEF0</accession>
<feature type="signal peptide" evidence="7">
    <location>
        <begin position="1"/>
        <end position="24"/>
    </location>
</feature>
<comment type="caution">
    <text evidence="10">The sequence shown here is derived from an EMBL/GenBank/DDBJ whole genome shotgun (WGS) entry which is preliminary data.</text>
</comment>
<dbReference type="Gene3D" id="2.60.120.560">
    <property type="entry name" value="Exo-inulinase, domain 1"/>
    <property type="match status" value="1"/>
</dbReference>
<dbReference type="Gene3D" id="3.20.20.70">
    <property type="entry name" value="Aldolase class I"/>
    <property type="match status" value="1"/>
</dbReference>
<dbReference type="AlphaFoldDB" id="A0A7W7ZEF0"/>
<evidence type="ECO:0000313" key="11">
    <source>
        <dbReference type="Proteomes" id="UP000540989"/>
    </source>
</evidence>
<proteinExistence type="inferred from homology"/>
<organism evidence="10 11">
    <name type="scientific">Granulicella aggregans</name>
    <dbReference type="NCBI Taxonomy" id="474949"/>
    <lineage>
        <taxon>Bacteria</taxon>
        <taxon>Pseudomonadati</taxon>
        <taxon>Acidobacteriota</taxon>
        <taxon>Terriglobia</taxon>
        <taxon>Terriglobales</taxon>
        <taxon>Acidobacteriaceae</taxon>
        <taxon>Granulicella</taxon>
    </lineage>
</organism>
<feature type="region of interest" description="Disordered" evidence="6">
    <location>
        <begin position="242"/>
        <end position="277"/>
    </location>
</feature>
<dbReference type="InterPro" id="IPR017853">
    <property type="entry name" value="GH"/>
</dbReference>
<dbReference type="EMBL" id="JACHIP010000003">
    <property type="protein sequence ID" value="MBB5058094.1"/>
    <property type="molecule type" value="Genomic_DNA"/>
</dbReference>
<dbReference type="PANTHER" id="PTHR15172">
    <property type="entry name" value="GALACTOCEREBROSIDASE"/>
    <property type="match status" value="1"/>
</dbReference>
<sequence length="660" mass="72865">MRVRQNLFGLVALICIAVSPCSVAPVWSQQSVIVDGTSKGRVFEGIGALSAGASSRLLVDYPEPQRSQILDYLFKLGYGASLQHLKVEVGGDVNSTDGSEPSHMRSRTDRDYTRGYEWWLMLEARKRNPKIILDTLPWGAPGWIGNGKLYSPDMAQYMADFIAGAKTKYGLDIAYTGSWNERKYDAAYVKELRRALDAAHLETKIVCCDQDETKDGEQWEVAKAMQSDPELREAVAAIGSHYPQDNGKLNTTEAARNSGKPLWSSEDQPNPGSGPILQRTWNPGGRILATVYNRNYLEGALTKTEIWSPITSYYDILAAPNSGLMYANTPWSGHYDVQSTIWVTAHTTQFAQPGWQYLDTGSGTLSGKGSFVTLRSTDGKNWSTVLETIAATKPQQVRFELKNGLSTGVVHIWQTNRSKSFEHVADVPVTNGVYEYKFDPDSLYSLTTTTGQHKGTAQPPAPAAFPMPYGDDFEGTPLARAPKYLSDQDGAFEVHPCTGRAGKCLEQVITEKPIPWSPLPDPFTLAGDVVWRDYTVSVDARFVDDGPITLMGRVDSADVFQDGKALWPSGYILSLFENGRWQLNSSIYKKPTHALAAGKIGFPSKQWQHLELHFSGKTVSATVNGKQLFSADDEDHTRGMFAIGTGWTRAEFDNLKVTPN</sequence>
<evidence type="ECO:0000256" key="2">
    <source>
        <dbReference type="ARBA" id="ARBA00012657"/>
    </source>
</evidence>
<dbReference type="GO" id="GO:0006683">
    <property type="term" value="P:galactosylceramide catabolic process"/>
    <property type="evidence" value="ECO:0007669"/>
    <property type="project" value="InterPro"/>
</dbReference>
<comment type="similarity">
    <text evidence="1">Belongs to the glycosyl hydrolase 59 family.</text>
</comment>
<dbReference type="InterPro" id="IPR013320">
    <property type="entry name" value="ConA-like_dom_sf"/>
</dbReference>
<feature type="domain" description="Glycosyl hydrolase family 59 C-terminal lectin" evidence="9">
    <location>
        <begin position="487"/>
        <end position="658"/>
    </location>
</feature>
<evidence type="ECO:0000256" key="6">
    <source>
        <dbReference type="SAM" id="MobiDB-lite"/>
    </source>
</evidence>
<keyword evidence="4" id="KW-0443">Lipid metabolism</keyword>
<dbReference type="InterPro" id="IPR049162">
    <property type="entry name" value="GH59_C"/>
</dbReference>
<dbReference type="Pfam" id="PF21708">
    <property type="entry name" value="Glyco_hydro_59_C"/>
    <property type="match status" value="1"/>
</dbReference>
<dbReference type="GO" id="GO:0016020">
    <property type="term" value="C:membrane"/>
    <property type="evidence" value="ECO:0007669"/>
    <property type="project" value="GOC"/>
</dbReference>
<name>A0A7W7ZEF0_9BACT</name>
<feature type="domain" description="Glycosyl hydrolase family 59 catalytic" evidence="8">
    <location>
        <begin position="43"/>
        <end position="349"/>
    </location>
</feature>
<dbReference type="InterPro" id="IPR001286">
    <property type="entry name" value="Glyco_hydro_59"/>
</dbReference>
<dbReference type="SUPFAM" id="SSF49899">
    <property type="entry name" value="Concanavalin A-like lectins/glucanases"/>
    <property type="match status" value="1"/>
</dbReference>
<keyword evidence="11" id="KW-1185">Reference proteome</keyword>
<dbReference type="GO" id="GO:0005764">
    <property type="term" value="C:lysosome"/>
    <property type="evidence" value="ECO:0007669"/>
    <property type="project" value="TreeGrafter"/>
</dbReference>
<gene>
    <name evidence="10" type="ORF">HDF16_002800</name>
</gene>
<dbReference type="InterPro" id="IPR049161">
    <property type="entry name" value="GH59_cat"/>
</dbReference>
<evidence type="ECO:0000313" key="10">
    <source>
        <dbReference type="EMBL" id="MBB5058094.1"/>
    </source>
</evidence>
<protein>
    <recommendedName>
        <fullName evidence="2">galactosylceramidase</fullName>
        <ecNumber evidence="2">3.2.1.46</ecNumber>
    </recommendedName>
    <alternativeName>
        <fullName evidence="5">Galactosylceramidase</fullName>
    </alternativeName>
</protein>
<evidence type="ECO:0000256" key="1">
    <source>
        <dbReference type="ARBA" id="ARBA00005637"/>
    </source>
</evidence>
<evidence type="ECO:0000256" key="4">
    <source>
        <dbReference type="ARBA" id="ARBA00022963"/>
    </source>
</evidence>
<feature type="chain" id="PRO_5030563380" description="galactosylceramidase" evidence="7">
    <location>
        <begin position="25"/>
        <end position="660"/>
    </location>
</feature>
<evidence type="ECO:0000256" key="7">
    <source>
        <dbReference type="SAM" id="SignalP"/>
    </source>
</evidence>
<keyword evidence="3" id="KW-0746">Sphingolipid metabolism</keyword>
<evidence type="ECO:0000259" key="8">
    <source>
        <dbReference type="Pfam" id="PF02057"/>
    </source>
</evidence>
<evidence type="ECO:0000256" key="5">
    <source>
        <dbReference type="ARBA" id="ARBA00033098"/>
    </source>
</evidence>
<dbReference type="Pfam" id="PF02057">
    <property type="entry name" value="Glyco_hydro_59"/>
    <property type="match status" value="1"/>
</dbReference>
<keyword evidence="4" id="KW-0442">Lipid degradation</keyword>
<evidence type="ECO:0000259" key="9">
    <source>
        <dbReference type="Pfam" id="PF21708"/>
    </source>
</evidence>